<dbReference type="InterPro" id="IPR052188">
    <property type="entry name" value="Ni-pincer_cofactor_biosynth"/>
</dbReference>
<dbReference type="KEGG" id="cst:CLOST_1751"/>
<dbReference type="SUPFAM" id="SSF52402">
    <property type="entry name" value="Adenine nucleotide alpha hydrolases-like"/>
    <property type="match status" value="1"/>
</dbReference>
<evidence type="ECO:0000313" key="2">
    <source>
        <dbReference type="EMBL" id="CBH21871.1"/>
    </source>
</evidence>
<accession>E3PSL7</accession>
<evidence type="ECO:0000259" key="1">
    <source>
        <dbReference type="PROSITE" id="PS50879"/>
    </source>
</evidence>
<dbReference type="CDD" id="cd09279">
    <property type="entry name" value="RNase_HI_like"/>
    <property type="match status" value="1"/>
</dbReference>
<dbReference type="GO" id="GO:0003676">
    <property type="term" value="F:nucleic acid binding"/>
    <property type="evidence" value="ECO:0007669"/>
    <property type="project" value="InterPro"/>
</dbReference>
<dbReference type="InterPro" id="IPR014729">
    <property type="entry name" value="Rossmann-like_a/b/a_fold"/>
</dbReference>
<protein>
    <submittedName>
        <fullName evidence="2">ATP-utilizing enzyme of the PP-loop superfamily (Modular protein)</fullName>
    </submittedName>
</protein>
<dbReference type="InterPro" id="IPR022310">
    <property type="entry name" value="NAD/GMP_synthase"/>
</dbReference>
<proteinExistence type="predicted"/>
<reference evidence="3" key="1">
    <citation type="journal article" date="2010" name="BMC Genomics">
        <title>Clostridium sticklandii, a specialist in amino acid degradation:revisiting its metabolism through its genome sequence.</title>
        <authorList>
            <person name="Fonknechten N."/>
            <person name="Chaussonnerie S."/>
            <person name="Tricot S."/>
            <person name="Lajus A."/>
            <person name="Andreesen J.R."/>
            <person name="Perchat N."/>
            <person name="Pelletier E."/>
            <person name="Gouyvenoux M."/>
            <person name="Barbe V."/>
            <person name="Salanoubat M."/>
            <person name="Le Paslier D."/>
            <person name="Weissenbach J."/>
            <person name="Cohen G.N."/>
            <person name="Kreimeyer A."/>
        </authorList>
    </citation>
    <scope>NUCLEOTIDE SEQUENCE [LARGE SCALE GENOMIC DNA]</scope>
    <source>
        <strain evidence="3">ATCC 12662 / DSM 519 / JCM 1433 / CCUG 9281 / NCIMB 10654 / HF</strain>
    </source>
</reference>
<dbReference type="AlphaFoldDB" id="E3PSL7"/>
<dbReference type="Gene3D" id="3.40.50.620">
    <property type="entry name" value="HUPs"/>
    <property type="match status" value="1"/>
</dbReference>
<gene>
    <name evidence="2" type="ordered locus">CLOST_1751</name>
</gene>
<dbReference type="Gene3D" id="3.30.420.10">
    <property type="entry name" value="Ribonuclease H-like superfamily/Ribonuclease H"/>
    <property type="match status" value="1"/>
</dbReference>
<dbReference type="BioCyc" id="CSTI499177:GJE9-1806-MONOMER"/>
<dbReference type="Pfam" id="PF02540">
    <property type="entry name" value="NAD_synthase"/>
    <property type="match status" value="1"/>
</dbReference>
<dbReference type="Pfam" id="PF13456">
    <property type="entry name" value="RVT_3"/>
    <property type="match status" value="1"/>
</dbReference>
<organism evidence="2 3">
    <name type="scientific">Acetoanaerobium sticklandii (strain ATCC 12662 / DSM 519 / JCM 1433 / CCUG 9281 / NCIMB 10654 / HF)</name>
    <name type="common">Clostridium sticklandii</name>
    <dbReference type="NCBI Taxonomy" id="499177"/>
    <lineage>
        <taxon>Bacteria</taxon>
        <taxon>Bacillati</taxon>
        <taxon>Bacillota</taxon>
        <taxon>Clostridia</taxon>
        <taxon>Peptostreptococcales</taxon>
        <taxon>Filifactoraceae</taxon>
        <taxon>Acetoanaerobium</taxon>
    </lineage>
</organism>
<dbReference type="InterPro" id="IPR036397">
    <property type="entry name" value="RNaseH_sf"/>
</dbReference>
<dbReference type="PROSITE" id="PS50879">
    <property type="entry name" value="RNASE_H_1"/>
    <property type="match status" value="1"/>
</dbReference>
<dbReference type="EMBL" id="FP565809">
    <property type="protein sequence ID" value="CBH21871.1"/>
    <property type="molecule type" value="Genomic_DNA"/>
</dbReference>
<dbReference type="InterPro" id="IPR012337">
    <property type="entry name" value="RNaseH-like_sf"/>
</dbReference>
<dbReference type="GO" id="GO:0004523">
    <property type="term" value="F:RNA-DNA hybrid ribonuclease activity"/>
    <property type="evidence" value="ECO:0007669"/>
    <property type="project" value="InterPro"/>
</dbReference>
<dbReference type="CDD" id="cd01990">
    <property type="entry name" value="LarE-like"/>
    <property type="match status" value="1"/>
</dbReference>
<dbReference type="GO" id="GO:0016783">
    <property type="term" value="F:sulfurtransferase activity"/>
    <property type="evidence" value="ECO:0007669"/>
    <property type="project" value="InterPro"/>
</dbReference>
<dbReference type="eggNOG" id="COG0328">
    <property type="taxonomic scope" value="Bacteria"/>
</dbReference>
<dbReference type="GO" id="GO:0006163">
    <property type="term" value="P:purine nucleotide metabolic process"/>
    <property type="evidence" value="ECO:0007669"/>
    <property type="project" value="UniProtKB-ARBA"/>
</dbReference>
<dbReference type="PANTHER" id="PTHR43169">
    <property type="entry name" value="EXSB FAMILY PROTEIN"/>
    <property type="match status" value="1"/>
</dbReference>
<dbReference type="SUPFAM" id="SSF53098">
    <property type="entry name" value="Ribonuclease H-like"/>
    <property type="match status" value="1"/>
</dbReference>
<name>E3PSL7_ACESD</name>
<evidence type="ECO:0000313" key="3">
    <source>
        <dbReference type="Proteomes" id="UP000007041"/>
    </source>
</evidence>
<sequence>MMRLYSDGGSRGNPGEAAIGFVIYDGDKIVYEKARPIGIATNNIAEYTALLEGVEALIRLGVQDVEAFLDSELVVKQIKGEYKVKNQELKVIFDRIKDKINNFKSFSINHVKRAYNKEADRILNIALDTMTTFENGSLIKGLSSVSKGPVEESNNAFRLDTIYGALIKKVEDIKNYIKKDKKVVVAFSGGVDSSLLINLCKEVLKDEVVAVTVKGPHIPESEFNEAVKLANAIGIKHEIVEEDILSIKEVREGDLRRCYYCKSFVFKYIDDYAKKIGASAVYDGSNIDDLSDYRPGMQALEELHVKSPFLETNWTKSDIREYSKLLGLKTHDKEAAACLISRVSYGQTITKEMLTRIDKAEAYLKSKGLRNVRVRVHDDLARIEMNSDDLKPFINLDLFKEANEYLKNLGFKYVSLDLGGYKTGNMNK</sequence>
<feature type="domain" description="RNase H type-1" evidence="1">
    <location>
        <begin position="1"/>
        <end position="128"/>
    </location>
</feature>
<dbReference type="PANTHER" id="PTHR43169:SF2">
    <property type="entry name" value="NAD_GMP SYNTHASE DOMAIN-CONTAINING PROTEIN"/>
    <property type="match status" value="1"/>
</dbReference>
<dbReference type="STRING" id="1511.CLOST_1751"/>
<dbReference type="InterPro" id="IPR002156">
    <property type="entry name" value="RNaseH_domain"/>
</dbReference>
<dbReference type="NCBIfam" id="TIGR00268">
    <property type="entry name" value="ATP-dependent sacrificial sulfur transferase LarE"/>
    <property type="match status" value="1"/>
</dbReference>
<dbReference type="Proteomes" id="UP000007041">
    <property type="component" value="Chromosome"/>
</dbReference>
<dbReference type="HOGENOM" id="CLU_640483_0_0_9"/>
<keyword evidence="3" id="KW-1185">Reference proteome</keyword>
<dbReference type="eggNOG" id="COG1606">
    <property type="taxonomic scope" value="Bacteria"/>
</dbReference>
<dbReference type="InterPro" id="IPR005232">
    <property type="entry name" value="LarE"/>
</dbReference>